<organism evidence="1 2">
    <name type="scientific">Candidatus Abzuiibacterium crystallinum</name>
    <dbReference type="NCBI Taxonomy" id="1974748"/>
    <lineage>
        <taxon>Bacteria</taxon>
        <taxon>Pseudomonadati</taxon>
        <taxon>Candidatus Omnitrophota</taxon>
        <taxon>Candidatus Abzuiibacterium</taxon>
    </lineage>
</organism>
<proteinExistence type="predicted"/>
<dbReference type="Proteomes" id="UP000230859">
    <property type="component" value="Unassembled WGS sequence"/>
</dbReference>
<comment type="caution">
    <text evidence="1">The sequence shown here is derived from an EMBL/GenBank/DDBJ whole genome shotgun (WGS) entry which is preliminary data.</text>
</comment>
<reference evidence="1 2" key="1">
    <citation type="submission" date="2017-09" db="EMBL/GenBank/DDBJ databases">
        <title>Depth-based differentiation of microbial function through sediment-hosted aquifers and enrichment of novel symbionts in the deep terrestrial subsurface.</title>
        <authorList>
            <person name="Probst A.J."/>
            <person name="Ladd B."/>
            <person name="Jarett J.K."/>
            <person name="Geller-Mcgrath D.E."/>
            <person name="Sieber C.M."/>
            <person name="Emerson J.B."/>
            <person name="Anantharaman K."/>
            <person name="Thomas B.C."/>
            <person name="Malmstrom R."/>
            <person name="Stieglmeier M."/>
            <person name="Klingl A."/>
            <person name="Woyke T."/>
            <person name="Ryan C.M."/>
            <person name="Banfield J.F."/>
        </authorList>
    </citation>
    <scope>NUCLEOTIDE SEQUENCE [LARGE SCALE GENOMIC DNA]</scope>
    <source>
        <strain evidence="1">CG11_big_fil_rev_8_21_14_0_20_45_26</strain>
    </source>
</reference>
<dbReference type="EMBL" id="PCVY01000065">
    <property type="protein sequence ID" value="PIQ85568.1"/>
    <property type="molecule type" value="Genomic_DNA"/>
</dbReference>
<accession>A0A2H0LMI5</accession>
<dbReference type="AlphaFoldDB" id="A0A2H0LMI5"/>
<sequence length="227" mass="24332">MLDAKGGFMQKLIGAILALLLVAPPLYAATDNIPSGMVHKAVRGGVNMVTGVVEIPMQIYKGYDKGFGLIKNNVGSKTVGTILGFFRGIGHAAGRVGWGGLELVGFWMANPADNEGVGIPFDAEYPWQMGEQYDLFKPSLAEGVKPIGRKLLHGFSDGLLGIAELPGQTLKGAREGNVLAGLGKGFWFWWSREIYGFGSVYTCLVPNPPDNPGYPMNGTWAWSALVE</sequence>
<gene>
    <name evidence="1" type="ORF">COV74_08750</name>
</gene>
<protein>
    <recommendedName>
        <fullName evidence="3">Exosortase system-associated protein, TIGR04073 family</fullName>
    </recommendedName>
</protein>
<evidence type="ECO:0000313" key="2">
    <source>
        <dbReference type="Proteomes" id="UP000230859"/>
    </source>
</evidence>
<evidence type="ECO:0008006" key="3">
    <source>
        <dbReference type="Google" id="ProtNLM"/>
    </source>
</evidence>
<name>A0A2H0LMI5_9BACT</name>
<evidence type="ECO:0000313" key="1">
    <source>
        <dbReference type="EMBL" id="PIQ85568.1"/>
    </source>
</evidence>